<feature type="transmembrane region" description="Helical" evidence="6">
    <location>
        <begin position="178"/>
        <end position="200"/>
    </location>
</feature>
<dbReference type="SUPFAM" id="SSF161098">
    <property type="entry name" value="MetI-like"/>
    <property type="match status" value="1"/>
</dbReference>
<dbReference type="InterPro" id="IPR051204">
    <property type="entry name" value="ABC_transp_perm/SBD"/>
</dbReference>
<keyword evidence="3 6" id="KW-0812">Transmembrane</keyword>
<accession>A0A0U9HJY5</accession>
<keyword evidence="4 6" id="KW-1133">Transmembrane helix</keyword>
<evidence type="ECO:0000256" key="2">
    <source>
        <dbReference type="ARBA" id="ARBA00022448"/>
    </source>
</evidence>
<feature type="transmembrane region" description="Helical" evidence="6">
    <location>
        <begin position="53"/>
        <end position="76"/>
    </location>
</feature>
<dbReference type="PROSITE" id="PS50928">
    <property type="entry name" value="ABC_TM1"/>
    <property type="match status" value="1"/>
</dbReference>
<keyword evidence="2 6" id="KW-0813">Transport</keyword>
<evidence type="ECO:0000256" key="1">
    <source>
        <dbReference type="ARBA" id="ARBA00004141"/>
    </source>
</evidence>
<evidence type="ECO:0000256" key="4">
    <source>
        <dbReference type="ARBA" id="ARBA00022989"/>
    </source>
</evidence>
<sequence>MKLITFFINNYDRIFELLLQHLTLTGTAILAAIAIGVPIGIAITRYKYLASPILAISSIFQTIPSIAFFGLLIPFLGIGRKTAILVLFLYALLPIVKNTYTGIKEVSPFMIEAGRGMGMTDFQILRMVELPQSLPVIMAGIRVATVINIGTTTIAAYIGAGGLGELIFTGIQIYRNEMILAGAIPAAILAILADQLLGYVEYRLTPRSIRKAKKSS</sequence>
<dbReference type="GO" id="GO:0055085">
    <property type="term" value="P:transmembrane transport"/>
    <property type="evidence" value="ECO:0007669"/>
    <property type="project" value="InterPro"/>
</dbReference>
<evidence type="ECO:0000313" key="9">
    <source>
        <dbReference type="Proteomes" id="UP000062160"/>
    </source>
</evidence>
<organism evidence="8">
    <name type="scientific">Tepidanaerobacter syntrophicus</name>
    <dbReference type="NCBI Taxonomy" id="224999"/>
    <lineage>
        <taxon>Bacteria</taxon>
        <taxon>Bacillati</taxon>
        <taxon>Bacillota</taxon>
        <taxon>Clostridia</taxon>
        <taxon>Thermosediminibacterales</taxon>
        <taxon>Tepidanaerobacteraceae</taxon>
        <taxon>Tepidanaerobacter</taxon>
    </lineage>
</organism>
<dbReference type="GO" id="GO:0031460">
    <property type="term" value="P:glycine betaine transport"/>
    <property type="evidence" value="ECO:0007669"/>
    <property type="project" value="TreeGrafter"/>
</dbReference>
<comment type="subcellular location">
    <subcellularLocation>
        <location evidence="6">Cell membrane</location>
        <topology evidence="6">Multi-pass membrane protein</topology>
    </subcellularLocation>
    <subcellularLocation>
        <location evidence="1">Membrane</location>
        <topology evidence="1">Multi-pass membrane protein</topology>
    </subcellularLocation>
</comment>
<keyword evidence="5 6" id="KW-0472">Membrane</keyword>
<gene>
    <name evidence="8" type="ORF">TSYNT_8197</name>
</gene>
<comment type="similarity">
    <text evidence="6">Belongs to the binding-protein-dependent transport system permease family.</text>
</comment>
<dbReference type="Gene3D" id="1.10.3720.10">
    <property type="entry name" value="MetI-like"/>
    <property type="match status" value="1"/>
</dbReference>
<evidence type="ECO:0000313" key="8">
    <source>
        <dbReference type="EMBL" id="GAQ25660.1"/>
    </source>
</evidence>
<evidence type="ECO:0000256" key="5">
    <source>
        <dbReference type="ARBA" id="ARBA00023136"/>
    </source>
</evidence>
<dbReference type="PANTHER" id="PTHR30177">
    <property type="entry name" value="GLYCINE BETAINE/L-PROLINE TRANSPORT SYSTEM PERMEASE PROTEIN PROW"/>
    <property type="match status" value="1"/>
</dbReference>
<dbReference type="CDD" id="cd06261">
    <property type="entry name" value="TM_PBP2"/>
    <property type="match status" value="1"/>
</dbReference>
<dbReference type="STRING" id="224999.GCA_001485475_01696"/>
<evidence type="ECO:0000256" key="3">
    <source>
        <dbReference type="ARBA" id="ARBA00022692"/>
    </source>
</evidence>
<feature type="domain" description="ABC transmembrane type-1" evidence="7">
    <location>
        <begin position="18"/>
        <end position="197"/>
    </location>
</feature>
<dbReference type="EMBL" id="DF977002">
    <property type="protein sequence ID" value="GAQ25660.1"/>
    <property type="molecule type" value="Genomic_DNA"/>
</dbReference>
<dbReference type="OrthoDB" id="9801163at2"/>
<dbReference type="InterPro" id="IPR000515">
    <property type="entry name" value="MetI-like"/>
</dbReference>
<dbReference type="RefSeq" id="WP_059033069.1">
    <property type="nucleotide sequence ID" value="NZ_BSDN01000010.1"/>
</dbReference>
<name>A0A0U9HJY5_9FIRM</name>
<evidence type="ECO:0000256" key="6">
    <source>
        <dbReference type="RuleBase" id="RU363032"/>
    </source>
</evidence>
<dbReference type="Pfam" id="PF00528">
    <property type="entry name" value="BPD_transp_1"/>
    <property type="match status" value="1"/>
</dbReference>
<evidence type="ECO:0000259" key="7">
    <source>
        <dbReference type="PROSITE" id="PS50928"/>
    </source>
</evidence>
<keyword evidence="9" id="KW-1185">Reference proteome</keyword>
<proteinExistence type="inferred from homology"/>
<dbReference type="AlphaFoldDB" id="A0A0U9HJY5"/>
<dbReference type="PANTHER" id="PTHR30177:SF4">
    <property type="entry name" value="OSMOPROTECTANT IMPORT PERMEASE PROTEIN OSMW"/>
    <property type="match status" value="1"/>
</dbReference>
<dbReference type="FunFam" id="1.10.3720.10:FF:000001">
    <property type="entry name" value="Glycine betaine ABC transporter, permease"/>
    <property type="match status" value="1"/>
</dbReference>
<dbReference type="InterPro" id="IPR035906">
    <property type="entry name" value="MetI-like_sf"/>
</dbReference>
<reference evidence="8" key="1">
    <citation type="journal article" date="2016" name="Genome Announc.">
        <title>Draft Genome Sequence of the Syntrophic Lactate-Degrading Bacterium Tepidanaerobacter syntrophicus JLT.</title>
        <authorList>
            <person name="Matsuura N."/>
            <person name="Ohashi A."/>
            <person name="Tourlousse D.M."/>
            <person name="Sekiguchi Y."/>
        </authorList>
    </citation>
    <scope>NUCLEOTIDE SEQUENCE [LARGE SCALE GENOMIC DNA]</scope>
    <source>
        <strain evidence="8">JL</strain>
    </source>
</reference>
<dbReference type="GO" id="GO:0005886">
    <property type="term" value="C:plasma membrane"/>
    <property type="evidence" value="ECO:0007669"/>
    <property type="project" value="UniProtKB-SubCell"/>
</dbReference>
<protein>
    <submittedName>
        <fullName evidence="8">Osmoprotectant transport system permease protein</fullName>
    </submittedName>
</protein>
<feature type="transmembrane region" description="Helical" evidence="6">
    <location>
        <begin position="20"/>
        <end position="41"/>
    </location>
</feature>
<dbReference type="Proteomes" id="UP000062160">
    <property type="component" value="Unassembled WGS sequence"/>
</dbReference>
<feature type="transmembrane region" description="Helical" evidence="6">
    <location>
        <begin position="136"/>
        <end position="158"/>
    </location>
</feature>